<feature type="compositionally biased region" description="Polar residues" evidence="3">
    <location>
        <begin position="54"/>
        <end position="63"/>
    </location>
</feature>
<proteinExistence type="inferred from homology"/>
<dbReference type="Proteomes" id="UP000515135">
    <property type="component" value="Unplaced"/>
</dbReference>
<evidence type="ECO:0000256" key="1">
    <source>
        <dbReference type="ARBA" id="ARBA00008390"/>
    </source>
</evidence>
<dbReference type="AlphaFoldDB" id="A0A6P4ZBV4"/>
<dbReference type="InterPro" id="IPR000463">
    <property type="entry name" value="Fatty_acid-bd"/>
</dbReference>
<dbReference type="GO" id="GO:0008289">
    <property type="term" value="F:lipid binding"/>
    <property type="evidence" value="ECO:0007669"/>
    <property type="project" value="InterPro"/>
</dbReference>
<gene>
    <name evidence="6" type="primary">LOC109473117</name>
</gene>
<dbReference type="OrthoDB" id="354351at2759"/>
<dbReference type="CDD" id="cd00742">
    <property type="entry name" value="FABP"/>
    <property type="match status" value="1"/>
</dbReference>
<keyword evidence="5" id="KW-1185">Reference proteome</keyword>
<evidence type="ECO:0000259" key="4">
    <source>
        <dbReference type="PROSITE" id="PS00214"/>
    </source>
</evidence>
<evidence type="ECO:0000256" key="2">
    <source>
        <dbReference type="RuleBase" id="RU003696"/>
    </source>
</evidence>
<dbReference type="PRINTS" id="PR00178">
    <property type="entry name" value="FATTYACIDBP"/>
</dbReference>
<name>A0A6P4ZBV4_BRABE</name>
<dbReference type="KEGG" id="bbel:109473117"/>
<feature type="domain" description="Cytosolic fatty-acid binding proteins" evidence="4">
    <location>
        <begin position="68"/>
        <end position="85"/>
    </location>
</feature>
<evidence type="ECO:0000313" key="5">
    <source>
        <dbReference type="Proteomes" id="UP000515135"/>
    </source>
</evidence>
<organism evidence="5 6">
    <name type="scientific">Branchiostoma belcheri</name>
    <name type="common">Amphioxus</name>
    <dbReference type="NCBI Taxonomy" id="7741"/>
    <lineage>
        <taxon>Eukaryota</taxon>
        <taxon>Metazoa</taxon>
        <taxon>Chordata</taxon>
        <taxon>Cephalochordata</taxon>
        <taxon>Leptocardii</taxon>
        <taxon>Amphioxiformes</taxon>
        <taxon>Branchiostomatidae</taxon>
        <taxon>Branchiostoma</taxon>
    </lineage>
</organism>
<evidence type="ECO:0000256" key="3">
    <source>
        <dbReference type="SAM" id="MobiDB-lite"/>
    </source>
</evidence>
<sequence>MWRILVRKFTGLLLVVTAAVFLVVGLQEPRPGPRPKAHFSSQRPRNATVGPRSPTHTNRSKMTTDFNGKWKLVDSDNFDAYLQAVGVNFMIRQLAKAATPRQEVQQNGDNFVITSSGLQTKVTTFTIGEEFEDDSPIGKVKVIISKLATKMAFTGNWKHVESENFEDYLKALGVGFAMRKIAVNTSPRIEIQQDGDNFKIKTVGPKTREVSFKVGENFEDEMPLGKVKVTPTWDGDKLHFDVDSPKGKLVTEREIRDDGRMYMVMTAPDGTKCTRIFAKE</sequence>
<evidence type="ECO:0000313" key="6">
    <source>
        <dbReference type="RefSeq" id="XP_019628582.1"/>
    </source>
</evidence>
<feature type="region of interest" description="Disordered" evidence="3">
    <location>
        <begin position="30"/>
        <end position="63"/>
    </location>
</feature>
<protein>
    <submittedName>
        <fullName evidence="6">Uncharacterized protein LOC109473117</fullName>
    </submittedName>
</protein>
<dbReference type="GeneID" id="109473117"/>
<dbReference type="InterPro" id="IPR000566">
    <property type="entry name" value="Lipocln_cytosolic_FA-bd_dom"/>
</dbReference>
<keyword evidence="2" id="KW-0813">Transport</keyword>
<dbReference type="RefSeq" id="XP_019628582.1">
    <property type="nucleotide sequence ID" value="XM_019773023.1"/>
</dbReference>
<dbReference type="InterPro" id="IPR031259">
    <property type="entry name" value="ILBP"/>
</dbReference>
<dbReference type="PROSITE" id="PS00214">
    <property type="entry name" value="FABP"/>
    <property type="match status" value="1"/>
</dbReference>
<dbReference type="InterPro" id="IPR012674">
    <property type="entry name" value="Calycin"/>
</dbReference>
<accession>A0A6P4ZBV4</accession>
<dbReference type="Gene3D" id="2.40.128.20">
    <property type="match status" value="2"/>
</dbReference>
<reference evidence="6" key="1">
    <citation type="submission" date="2025-08" db="UniProtKB">
        <authorList>
            <consortium name="RefSeq"/>
        </authorList>
    </citation>
    <scope>IDENTIFICATION</scope>
    <source>
        <tissue evidence="6">Gonad</tissue>
    </source>
</reference>
<comment type="similarity">
    <text evidence="1 2">Belongs to the calycin superfamily. Fatty-acid binding protein (FABP) family.</text>
</comment>
<dbReference type="PANTHER" id="PTHR11955">
    <property type="entry name" value="FATTY ACID BINDING PROTEIN"/>
    <property type="match status" value="1"/>
</dbReference>
<dbReference type="Pfam" id="PF00061">
    <property type="entry name" value="Lipocalin"/>
    <property type="match status" value="2"/>
</dbReference>
<dbReference type="SUPFAM" id="SSF50814">
    <property type="entry name" value="Lipocalins"/>
    <property type="match status" value="2"/>
</dbReference>